<feature type="domain" description="Glycosyl hydrolase family 32 N-terminal" evidence="5">
    <location>
        <begin position="14"/>
        <end position="325"/>
    </location>
</feature>
<dbReference type="InterPro" id="IPR013189">
    <property type="entry name" value="Glyco_hydro_32_C"/>
</dbReference>
<comment type="caution">
    <text evidence="7">The sequence shown here is derived from an EMBL/GenBank/DDBJ whole genome shotgun (WGS) entry which is preliminary data.</text>
</comment>
<sequence>MTIKAFQKYRPNLHFAPKENWLNDPNGLIYFKGEYHLFFQHNPHDTIWGPMHWGHAISKDLISWEELDIALYPDDHGTIFSGSAVVDWNNTTGFFHDEPGLVAIFTHHKDSEDGRPAKQTQSLAYSTDKGRTWFKYEGNPVLSHETKIDFRDPKVFWDSDNNKWIMSLATGHTITFYSSPNLIDWKFESEFGEDKGSHDGVWECPDLFKFKTEETEEEKWVLFVSIGDNGRSDMGSRTQYFVGSFDGSVFKEEHNDVRWLDYGKDNYAGVSFSDIPEEDGRRIYLGWMSNWRYANEVPTVGWRSQMTLPRELSLRKVRDKYIINQKPVGELNRYFERNVNIKDIAIHQGESKMYNVDEPYFELFLEIAKGDENQFGISLNHTQTNRTTIEYDSKSNTVALNRDLSGEVAFSEMFSLEQSVSIDDSATLTLQIIADASSVEIFINGGIYAMTSLVYPEKICETVTISSKKGKLSIYDGYLATPSN</sequence>
<dbReference type="Proteomes" id="UP001595880">
    <property type="component" value="Unassembled WGS sequence"/>
</dbReference>
<evidence type="ECO:0000256" key="2">
    <source>
        <dbReference type="ARBA" id="ARBA00022801"/>
    </source>
</evidence>
<organism evidence="7 8">
    <name type="scientific">Gracilibacillus marinus</name>
    <dbReference type="NCBI Taxonomy" id="630535"/>
    <lineage>
        <taxon>Bacteria</taxon>
        <taxon>Bacillati</taxon>
        <taxon>Bacillota</taxon>
        <taxon>Bacilli</taxon>
        <taxon>Bacillales</taxon>
        <taxon>Bacillaceae</taxon>
        <taxon>Gracilibacillus</taxon>
    </lineage>
</organism>
<dbReference type="EMBL" id="JBHSDV010000002">
    <property type="protein sequence ID" value="MFC4387898.1"/>
    <property type="molecule type" value="Genomic_DNA"/>
</dbReference>
<evidence type="ECO:0000313" key="8">
    <source>
        <dbReference type="Proteomes" id="UP001595880"/>
    </source>
</evidence>
<evidence type="ECO:0000256" key="4">
    <source>
        <dbReference type="RuleBase" id="RU362110"/>
    </source>
</evidence>
<dbReference type="InterPro" id="IPR018053">
    <property type="entry name" value="Glyco_hydro_32_AS"/>
</dbReference>
<evidence type="ECO:0000313" key="7">
    <source>
        <dbReference type="EMBL" id="MFC4387898.1"/>
    </source>
</evidence>
<dbReference type="Gene3D" id="2.115.10.20">
    <property type="entry name" value="Glycosyl hydrolase domain, family 43"/>
    <property type="match status" value="1"/>
</dbReference>
<dbReference type="SMART" id="SM00640">
    <property type="entry name" value="Glyco_32"/>
    <property type="match status" value="1"/>
</dbReference>
<dbReference type="RefSeq" id="WP_390198544.1">
    <property type="nucleotide sequence ID" value="NZ_JBHSDV010000002.1"/>
</dbReference>
<dbReference type="Pfam" id="PF00251">
    <property type="entry name" value="Glyco_hydro_32N"/>
    <property type="match status" value="1"/>
</dbReference>
<keyword evidence="2 4" id="KW-0378">Hydrolase</keyword>
<evidence type="ECO:0000259" key="5">
    <source>
        <dbReference type="Pfam" id="PF00251"/>
    </source>
</evidence>
<dbReference type="GO" id="GO:0016787">
    <property type="term" value="F:hydrolase activity"/>
    <property type="evidence" value="ECO:0007669"/>
    <property type="project" value="UniProtKB-KW"/>
</dbReference>
<name>A0ABV8VYM2_9BACI</name>
<accession>A0ABV8VYM2</accession>
<evidence type="ECO:0000256" key="1">
    <source>
        <dbReference type="ARBA" id="ARBA00009902"/>
    </source>
</evidence>
<proteinExistence type="inferred from homology"/>
<dbReference type="Pfam" id="PF08244">
    <property type="entry name" value="Glyco_hydro_32C"/>
    <property type="match status" value="1"/>
</dbReference>
<dbReference type="SUPFAM" id="SSF75005">
    <property type="entry name" value="Arabinanase/levansucrase/invertase"/>
    <property type="match status" value="1"/>
</dbReference>
<dbReference type="PANTHER" id="PTHR42800">
    <property type="entry name" value="EXOINULINASE INUD (AFU_ORTHOLOGUE AFUA_5G00480)"/>
    <property type="match status" value="1"/>
</dbReference>
<comment type="similarity">
    <text evidence="1 4">Belongs to the glycosyl hydrolase 32 family.</text>
</comment>
<dbReference type="InterPro" id="IPR001362">
    <property type="entry name" value="Glyco_hydro_32"/>
</dbReference>
<feature type="domain" description="Glycosyl hydrolase family 32 C-terminal" evidence="6">
    <location>
        <begin position="356"/>
        <end position="473"/>
    </location>
</feature>
<keyword evidence="3 4" id="KW-0326">Glycosidase</keyword>
<gene>
    <name evidence="7" type="ORF">ACFOZ1_08745</name>
</gene>
<evidence type="ECO:0000256" key="3">
    <source>
        <dbReference type="ARBA" id="ARBA00023295"/>
    </source>
</evidence>
<dbReference type="Gene3D" id="2.60.120.560">
    <property type="entry name" value="Exo-inulinase, domain 1"/>
    <property type="match status" value="1"/>
</dbReference>
<dbReference type="PANTHER" id="PTHR42800:SF1">
    <property type="entry name" value="EXOINULINASE INUD (AFU_ORTHOLOGUE AFUA_5G00480)"/>
    <property type="match status" value="1"/>
</dbReference>
<dbReference type="InterPro" id="IPR013320">
    <property type="entry name" value="ConA-like_dom_sf"/>
</dbReference>
<evidence type="ECO:0000259" key="6">
    <source>
        <dbReference type="Pfam" id="PF08244"/>
    </source>
</evidence>
<dbReference type="InterPro" id="IPR013148">
    <property type="entry name" value="Glyco_hydro_32_N"/>
</dbReference>
<dbReference type="InterPro" id="IPR023296">
    <property type="entry name" value="Glyco_hydro_beta-prop_sf"/>
</dbReference>
<dbReference type="PROSITE" id="PS00609">
    <property type="entry name" value="GLYCOSYL_HYDROL_F32"/>
    <property type="match status" value="1"/>
</dbReference>
<reference evidence="8" key="1">
    <citation type="journal article" date="2019" name="Int. J. Syst. Evol. Microbiol.">
        <title>The Global Catalogue of Microorganisms (GCM) 10K type strain sequencing project: providing services to taxonomists for standard genome sequencing and annotation.</title>
        <authorList>
            <consortium name="The Broad Institute Genomics Platform"/>
            <consortium name="The Broad Institute Genome Sequencing Center for Infectious Disease"/>
            <person name="Wu L."/>
            <person name="Ma J."/>
        </authorList>
    </citation>
    <scope>NUCLEOTIDE SEQUENCE [LARGE SCALE GENOMIC DNA]</scope>
    <source>
        <strain evidence="8">KACC 14058</strain>
    </source>
</reference>
<dbReference type="SUPFAM" id="SSF49899">
    <property type="entry name" value="Concanavalin A-like lectins/glucanases"/>
    <property type="match status" value="1"/>
</dbReference>
<protein>
    <submittedName>
        <fullName evidence="7">Glycoside hydrolase family 32 protein</fullName>
    </submittedName>
</protein>
<dbReference type="CDD" id="cd18622">
    <property type="entry name" value="GH32_Inu-like"/>
    <property type="match status" value="1"/>
</dbReference>
<keyword evidence="8" id="KW-1185">Reference proteome</keyword>